<name>A0A0C2XCC4_AMAMK</name>
<dbReference type="AlphaFoldDB" id="A0A0C2XCC4"/>
<sequence>MDGNGVTGGTQGSSCSGAAWCCVLSSSFFHSRRKAKKAAVLKVLPSSMQDTSEETSFGNDLLWSVNIKHQLIKFQQASHVHQIHYFISLQRQGKLLTAKGCIRNWI</sequence>
<gene>
    <name evidence="1" type="ORF">M378DRAFT_159961</name>
</gene>
<proteinExistence type="predicted"/>
<dbReference type="InParanoid" id="A0A0C2XCC4"/>
<accession>A0A0C2XCC4</accession>
<reference evidence="1 2" key="1">
    <citation type="submission" date="2014-04" db="EMBL/GenBank/DDBJ databases">
        <title>Evolutionary Origins and Diversification of the Mycorrhizal Mutualists.</title>
        <authorList>
            <consortium name="DOE Joint Genome Institute"/>
            <consortium name="Mycorrhizal Genomics Consortium"/>
            <person name="Kohler A."/>
            <person name="Kuo A."/>
            <person name="Nagy L.G."/>
            <person name="Floudas D."/>
            <person name="Copeland A."/>
            <person name="Barry K.W."/>
            <person name="Cichocki N."/>
            <person name="Veneault-Fourrey C."/>
            <person name="LaButti K."/>
            <person name="Lindquist E.A."/>
            <person name="Lipzen A."/>
            <person name="Lundell T."/>
            <person name="Morin E."/>
            <person name="Murat C."/>
            <person name="Riley R."/>
            <person name="Ohm R."/>
            <person name="Sun H."/>
            <person name="Tunlid A."/>
            <person name="Henrissat B."/>
            <person name="Grigoriev I.V."/>
            <person name="Hibbett D.S."/>
            <person name="Martin F."/>
        </authorList>
    </citation>
    <scope>NUCLEOTIDE SEQUENCE [LARGE SCALE GENOMIC DNA]</scope>
    <source>
        <strain evidence="1 2">Koide BX008</strain>
    </source>
</reference>
<dbReference type="Proteomes" id="UP000054549">
    <property type="component" value="Unassembled WGS sequence"/>
</dbReference>
<organism evidence="1 2">
    <name type="scientific">Amanita muscaria (strain Koide BX008)</name>
    <dbReference type="NCBI Taxonomy" id="946122"/>
    <lineage>
        <taxon>Eukaryota</taxon>
        <taxon>Fungi</taxon>
        <taxon>Dikarya</taxon>
        <taxon>Basidiomycota</taxon>
        <taxon>Agaricomycotina</taxon>
        <taxon>Agaricomycetes</taxon>
        <taxon>Agaricomycetidae</taxon>
        <taxon>Agaricales</taxon>
        <taxon>Pluteineae</taxon>
        <taxon>Amanitaceae</taxon>
        <taxon>Amanita</taxon>
    </lineage>
</organism>
<keyword evidence="2" id="KW-1185">Reference proteome</keyword>
<dbReference type="EMBL" id="KN818233">
    <property type="protein sequence ID" value="KIL67006.1"/>
    <property type="molecule type" value="Genomic_DNA"/>
</dbReference>
<protein>
    <submittedName>
        <fullName evidence="1">Uncharacterized protein</fullName>
    </submittedName>
</protein>
<evidence type="ECO:0000313" key="2">
    <source>
        <dbReference type="Proteomes" id="UP000054549"/>
    </source>
</evidence>
<evidence type="ECO:0000313" key="1">
    <source>
        <dbReference type="EMBL" id="KIL67006.1"/>
    </source>
</evidence>
<dbReference type="HOGENOM" id="CLU_2222547_0_0_1"/>